<organism evidence="2 3">
    <name type="scientific">Actinomadura gamaensis</name>
    <dbReference type="NCBI Taxonomy" id="1763541"/>
    <lineage>
        <taxon>Bacteria</taxon>
        <taxon>Bacillati</taxon>
        <taxon>Actinomycetota</taxon>
        <taxon>Actinomycetes</taxon>
        <taxon>Streptosporangiales</taxon>
        <taxon>Thermomonosporaceae</taxon>
        <taxon>Actinomadura</taxon>
    </lineage>
</organism>
<keyword evidence="3" id="KW-1185">Reference proteome</keyword>
<protein>
    <submittedName>
        <fullName evidence="2">Uncharacterized protein</fullName>
    </submittedName>
</protein>
<dbReference type="EMBL" id="JBHSIT010000002">
    <property type="protein sequence ID" value="MFC4907739.1"/>
    <property type="molecule type" value="Genomic_DNA"/>
</dbReference>
<feature type="transmembrane region" description="Helical" evidence="1">
    <location>
        <begin position="12"/>
        <end position="36"/>
    </location>
</feature>
<comment type="caution">
    <text evidence="2">The sequence shown here is derived from an EMBL/GenBank/DDBJ whole genome shotgun (WGS) entry which is preliminary data.</text>
</comment>
<proteinExistence type="predicted"/>
<evidence type="ECO:0000313" key="2">
    <source>
        <dbReference type="EMBL" id="MFC4907739.1"/>
    </source>
</evidence>
<keyword evidence="1" id="KW-0812">Transmembrane</keyword>
<keyword evidence="1" id="KW-0472">Membrane</keyword>
<dbReference type="Proteomes" id="UP001595872">
    <property type="component" value="Unassembled WGS sequence"/>
</dbReference>
<dbReference type="RefSeq" id="WP_378253737.1">
    <property type="nucleotide sequence ID" value="NZ_JBHSIT010000002.1"/>
</dbReference>
<evidence type="ECO:0000313" key="3">
    <source>
        <dbReference type="Proteomes" id="UP001595872"/>
    </source>
</evidence>
<reference evidence="3" key="1">
    <citation type="journal article" date="2019" name="Int. J. Syst. Evol. Microbiol.">
        <title>The Global Catalogue of Microorganisms (GCM) 10K type strain sequencing project: providing services to taxonomists for standard genome sequencing and annotation.</title>
        <authorList>
            <consortium name="The Broad Institute Genomics Platform"/>
            <consortium name="The Broad Institute Genome Sequencing Center for Infectious Disease"/>
            <person name="Wu L."/>
            <person name="Ma J."/>
        </authorList>
    </citation>
    <scope>NUCLEOTIDE SEQUENCE [LARGE SCALE GENOMIC DNA]</scope>
    <source>
        <strain evidence="3">KLKA75</strain>
    </source>
</reference>
<sequence length="70" mass="7464">MPHVNEHGLSGFYHLLEVFLAALAGWGISALSTAFLAQDDPWRTAYKVALPVVLAVPAALLTINVFSALS</sequence>
<feature type="transmembrane region" description="Helical" evidence="1">
    <location>
        <begin position="48"/>
        <end position="69"/>
    </location>
</feature>
<gene>
    <name evidence="2" type="ORF">ACFPCY_10440</name>
</gene>
<keyword evidence="1" id="KW-1133">Transmembrane helix</keyword>
<name>A0ABV9TVQ0_9ACTN</name>
<accession>A0ABV9TVQ0</accession>
<evidence type="ECO:0000256" key="1">
    <source>
        <dbReference type="SAM" id="Phobius"/>
    </source>
</evidence>